<proteinExistence type="inferred from homology"/>
<keyword evidence="6 10" id="KW-1133">Transmembrane helix</keyword>
<dbReference type="Proteomes" id="UP000054558">
    <property type="component" value="Unassembled WGS sequence"/>
</dbReference>
<dbReference type="AlphaFoldDB" id="A0A1Y1IER9"/>
<gene>
    <name evidence="11" type="ORF">KFL_004330090</name>
</gene>
<organism evidence="11 12">
    <name type="scientific">Klebsormidium nitens</name>
    <name type="common">Green alga</name>
    <name type="synonym">Ulothrix nitens</name>
    <dbReference type="NCBI Taxonomy" id="105231"/>
    <lineage>
        <taxon>Eukaryota</taxon>
        <taxon>Viridiplantae</taxon>
        <taxon>Streptophyta</taxon>
        <taxon>Klebsormidiophyceae</taxon>
        <taxon>Klebsormidiales</taxon>
        <taxon>Klebsormidiaceae</taxon>
        <taxon>Klebsormidium</taxon>
    </lineage>
</organism>
<comment type="subcellular location">
    <subcellularLocation>
        <location evidence="1">Endoplasmic reticulum membrane</location>
        <topology evidence="1">Multi-pass membrane protein</topology>
    </subcellularLocation>
</comment>
<sequence>MDYEGQRLSEQIMQWLIIVAAVIGFLAGYITSSYRLMLEIYTGGMVLAFLLAVPDWPYFNWHKLSWLPEQPPSEDEAAASSSTLAVQKSKQGKRSSKGKR</sequence>
<dbReference type="Pfam" id="PF06645">
    <property type="entry name" value="SPC12"/>
    <property type="match status" value="1"/>
</dbReference>
<evidence type="ECO:0000256" key="2">
    <source>
        <dbReference type="ARBA" id="ARBA00005245"/>
    </source>
</evidence>
<dbReference type="GO" id="GO:0006465">
    <property type="term" value="P:signal peptide processing"/>
    <property type="evidence" value="ECO:0000318"/>
    <property type="project" value="GO_Central"/>
</dbReference>
<evidence type="ECO:0000313" key="11">
    <source>
        <dbReference type="EMBL" id="GAQ88492.1"/>
    </source>
</evidence>
<evidence type="ECO:0000256" key="1">
    <source>
        <dbReference type="ARBA" id="ARBA00004477"/>
    </source>
</evidence>
<evidence type="ECO:0000256" key="8">
    <source>
        <dbReference type="ARBA" id="ARBA00045204"/>
    </source>
</evidence>
<evidence type="ECO:0000256" key="6">
    <source>
        <dbReference type="ARBA" id="ARBA00022989"/>
    </source>
</evidence>
<evidence type="ECO:0000313" key="12">
    <source>
        <dbReference type="Proteomes" id="UP000054558"/>
    </source>
</evidence>
<feature type="compositionally biased region" description="Basic residues" evidence="9">
    <location>
        <begin position="90"/>
        <end position="100"/>
    </location>
</feature>
<dbReference type="PANTHER" id="PTHR13202">
    <property type="entry name" value="MICROSOMAL SIGNAL PEPTIDASE 12 KDA SUBUNIT"/>
    <property type="match status" value="1"/>
</dbReference>
<keyword evidence="12" id="KW-1185">Reference proteome</keyword>
<feature type="transmembrane region" description="Helical" evidence="10">
    <location>
        <begin position="12"/>
        <end position="31"/>
    </location>
</feature>
<keyword evidence="4 10" id="KW-0812">Transmembrane</keyword>
<keyword evidence="7 10" id="KW-0472">Membrane</keyword>
<dbReference type="PANTHER" id="PTHR13202:SF0">
    <property type="entry name" value="SIGNAL PEPTIDASE COMPLEX SUBUNIT 1"/>
    <property type="match status" value="1"/>
</dbReference>
<dbReference type="GO" id="GO:0045047">
    <property type="term" value="P:protein targeting to ER"/>
    <property type="evidence" value="ECO:0000318"/>
    <property type="project" value="GO_Central"/>
</dbReference>
<comment type="similarity">
    <text evidence="2">Belongs to the SPCS1 family.</text>
</comment>
<dbReference type="EMBL" id="DF237382">
    <property type="protein sequence ID" value="GAQ88492.1"/>
    <property type="molecule type" value="Genomic_DNA"/>
</dbReference>
<dbReference type="STRING" id="105231.A0A1Y1IER9"/>
<protein>
    <recommendedName>
        <fullName evidence="3">Signal peptidase complex subunit 1</fullName>
    </recommendedName>
</protein>
<dbReference type="OMA" id="IHLTLWT"/>
<name>A0A1Y1IER9_KLENI</name>
<evidence type="ECO:0000256" key="5">
    <source>
        <dbReference type="ARBA" id="ARBA00022824"/>
    </source>
</evidence>
<feature type="region of interest" description="Disordered" evidence="9">
    <location>
        <begin position="70"/>
        <end position="100"/>
    </location>
</feature>
<dbReference type="InterPro" id="IPR009542">
    <property type="entry name" value="Spc1/SPCS1"/>
</dbReference>
<reference evidence="11 12" key="1">
    <citation type="journal article" date="2014" name="Nat. Commun.">
        <title>Klebsormidium flaccidum genome reveals primary factors for plant terrestrial adaptation.</title>
        <authorList>
            <person name="Hori K."/>
            <person name="Maruyama F."/>
            <person name="Fujisawa T."/>
            <person name="Togashi T."/>
            <person name="Yamamoto N."/>
            <person name="Seo M."/>
            <person name="Sato S."/>
            <person name="Yamada T."/>
            <person name="Mori H."/>
            <person name="Tajima N."/>
            <person name="Moriyama T."/>
            <person name="Ikeuchi M."/>
            <person name="Watanabe M."/>
            <person name="Wada H."/>
            <person name="Kobayashi K."/>
            <person name="Saito M."/>
            <person name="Masuda T."/>
            <person name="Sasaki-Sekimoto Y."/>
            <person name="Mashiguchi K."/>
            <person name="Awai K."/>
            <person name="Shimojima M."/>
            <person name="Masuda S."/>
            <person name="Iwai M."/>
            <person name="Nobusawa T."/>
            <person name="Narise T."/>
            <person name="Kondo S."/>
            <person name="Saito H."/>
            <person name="Sato R."/>
            <person name="Murakawa M."/>
            <person name="Ihara Y."/>
            <person name="Oshima-Yamada Y."/>
            <person name="Ohtaka K."/>
            <person name="Satoh M."/>
            <person name="Sonobe K."/>
            <person name="Ishii M."/>
            <person name="Ohtani R."/>
            <person name="Kanamori-Sato M."/>
            <person name="Honoki R."/>
            <person name="Miyazaki D."/>
            <person name="Mochizuki H."/>
            <person name="Umetsu J."/>
            <person name="Higashi K."/>
            <person name="Shibata D."/>
            <person name="Kamiya Y."/>
            <person name="Sato N."/>
            <person name="Nakamura Y."/>
            <person name="Tabata S."/>
            <person name="Ida S."/>
            <person name="Kurokawa K."/>
            <person name="Ohta H."/>
        </authorList>
    </citation>
    <scope>NUCLEOTIDE SEQUENCE [LARGE SCALE GENOMIC DNA]</scope>
    <source>
        <strain evidence="11 12">NIES-2285</strain>
    </source>
</reference>
<evidence type="ECO:0000256" key="9">
    <source>
        <dbReference type="SAM" id="MobiDB-lite"/>
    </source>
</evidence>
<comment type="function">
    <text evidence="8">Component of the signal peptidase complex (SPC) which catalyzes the cleavage of N-terminal signal sequences from nascent proteins as they are translocated into the lumen of the endoplasmic reticulum. Dispensable for SPC enzymatic activity.</text>
</comment>
<keyword evidence="5" id="KW-0256">Endoplasmic reticulum</keyword>
<evidence type="ECO:0000256" key="3">
    <source>
        <dbReference type="ARBA" id="ARBA00017059"/>
    </source>
</evidence>
<evidence type="ECO:0000256" key="7">
    <source>
        <dbReference type="ARBA" id="ARBA00023136"/>
    </source>
</evidence>
<feature type="transmembrane region" description="Helical" evidence="10">
    <location>
        <begin position="38"/>
        <end position="59"/>
    </location>
</feature>
<evidence type="ECO:0000256" key="4">
    <source>
        <dbReference type="ARBA" id="ARBA00022692"/>
    </source>
</evidence>
<accession>A0A1Y1IER9</accession>
<dbReference type="OrthoDB" id="263893at2759"/>
<dbReference type="GO" id="GO:0005787">
    <property type="term" value="C:signal peptidase complex"/>
    <property type="evidence" value="ECO:0000318"/>
    <property type="project" value="GO_Central"/>
</dbReference>
<evidence type="ECO:0000256" key="10">
    <source>
        <dbReference type="SAM" id="Phobius"/>
    </source>
</evidence>